<evidence type="ECO:0000256" key="1">
    <source>
        <dbReference type="ARBA" id="ARBA00011073"/>
    </source>
</evidence>
<dbReference type="PRINTS" id="PR00723">
    <property type="entry name" value="SUBTILISIN"/>
</dbReference>
<dbReference type="AlphaFoldDB" id="A0A2V0PDP1"/>
<dbReference type="OrthoDB" id="371436at2759"/>
<dbReference type="PROSITE" id="PS00136">
    <property type="entry name" value="SUBTILASE_ASP"/>
    <property type="match status" value="1"/>
</dbReference>
<evidence type="ECO:0000256" key="2">
    <source>
        <dbReference type="ARBA" id="ARBA00022670"/>
    </source>
</evidence>
<feature type="signal peptide" evidence="7">
    <location>
        <begin position="1"/>
        <end position="23"/>
    </location>
</feature>
<dbReference type="InParanoid" id="A0A2V0PDP1"/>
<dbReference type="Gene3D" id="3.40.50.200">
    <property type="entry name" value="Peptidase S8/S53 domain"/>
    <property type="match status" value="1"/>
</dbReference>
<gene>
    <name evidence="9" type="ORF">Rsub_10637</name>
</gene>
<accession>A0A2V0PDP1</accession>
<keyword evidence="3 5" id="KW-0378">Hydrolase</keyword>
<dbReference type="InterPro" id="IPR036852">
    <property type="entry name" value="Peptidase_S8/S53_dom_sf"/>
</dbReference>
<dbReference type="SUPFAM" id="SSF52743">
    <property type="entry name" value="Subtilisin-like"/>
    <property type="match status" value="1"/>
</dbReference>
<dbReference type="GO" id="GO:0006508">
    <property type="term" value="P:proteolysis"/>
    <property type="evidence" value="ECO:0007669"/>
    <property type="project" value="UniProtKB-KW"/>
</dbReference>
<evidence type="ECO:0000256" key="4">
    <source>
        <dbReference type="ARBA" id="ARBA00022825"/>
    </source>
</evidence>
<sequence length="515" mass="54155">MQSRAAGLLLALGLLLVAGNARGEDDDLGGLRPPGFRPPSVFDQAWGGEDELTAHARQLQGFRLRGRKASSNVTDVWIKPPRFPSIIPGQFVASFREDARNTSAFLENLFGSLRTEGVHQVARFKGPFNGFAFRLPPAMALLPNATAALLRALSALPQIRHVEPDQVFYATVISSDSRGGKWEVPTPLFRMRAAAWSTRVADGALVQPACTGGACSGVVVAVLDTGVDGGHPDLAGNIVGGESFIGGDPLVDENGHGTHVAGTVCANNNGQGTMGLTPGQKVYALQVFDRLGSGSTSSIVAALNWLARNGRAKGIRVANMSLGGPKSWAVCAALDAVVRQGITMVVAAGNKGVSMYSSSPADCNSALAVTAMTDYDGKPGGLATPADMDNGDDTFTDFSNYAAPYSANRVVSAPGRLVLSTWSQRACGRYGIECVPWGPYAFMSGTSMAAPLVSAMAARCYAKGACRAEDASEMARVVANAATYNAAHRDYGFTGDPLRPVRGRYFGYLVWGNQW</sequence>
<proteinExistence type="inferred from homology"/>
<dbReference type="PROSITE" id="PS51892">
    <property type="entry name" value="SUBTILASE"/>
    <property type="match status" value="1"/>
</dbReference>
<evidence type="ECO:0000256" key="5">
    <source>
        <dbReference type="PROSITE-ProRule" id="PRU01240"/>
    </source>
</evidence>
<dbReference type="InterPro" id="IPR022398">
    <property type="entry name" value="Peptidase_S8_His-AS"/>
</dbReference>
<evidence type="ECO:0000256" key="7">
    <source>
        <dbReference type="SAM" id="SignalP"/>
    </source>
</evidence>
<dbReference type="EMBL" id="BDRX01000112">
    <property type="protein sequence ID" value="GBF97964.1"/>
    <property type="molecule type" value="Genomic_DNA"/>
</dbReference>
<dbReference type="InterPro" id="IPR023828">
    <property type="entry name" value="Peptidase_S8_Ser-AS"/>
</dbReference>
<dbReference type="Proteomes" id="UP000247498">
    <property type="component" value="Unassembled WGS sequence"/>
</dbReference>
<evidence type="ECO:0000256" key="6">
    <source>
        <dbReference type="RuleBase" id="RU003355"/>
    </source>
</evidence>
<evidence type="ECO:0000256" key="3">
    <source>
        <dbReference type="ARBA" id="ARBA00022801"/>
    </source>
</evidence>
<feature type="domain" description="Peptidase S8/S53" evidence="8">
    <location>
        <begin position="216"/>
        <end position="493"/>
    </location>
</feature>
<organism evidence="9 10">
    <name type="scientific">Raphidocelis subcapitata</name>
    <dbReference type="NCBI Taxonomy" id="307507"/>
    <lineage>
        <taxon>Eukaryota</taxon>
        <taxon>Viridiplantae</taxon>
        <taxon>Chlorophyta</taxon>
        <taxon>core chlorophytes</taxon>
        <taxon>Chlorophyceae</taxon>
        <taxon>CS clade</taxon>
        <taxon>Sphaeropleales</taxon>
        <taxon>Selenastraceae</taxon>
        <taxon>Raphidocelis</taxon>
    </lineage>
</organism>
<dbReference type="InterPro" id="IPR015500">
    <property type="entry name" value="Peptidase_S8_subtilisin-rel"/>
</dbReference>
<dbReference type="GO" id="GO:0004252">
    <property type="term" value="F:serine-type endopeptidase activity"/>
    <property type="evidence" value="ECO:0007669"/>
    <property type="project" value="UniProtKB-UniRule"/>
</dbReference>
<dbReference type="InterPro" id="IPR023827">
    <property type="entry name" value="Peptidase_S8_Asp-AS"/>
</dbReference>
<evidence type="ECO:0000313" key="9">
    <source>
        <dbReference type="EMBL" id="GBF97964.1"/>
    </source>
</evidence>
<dbReference type="PANTHER" id="PTHR43806:SF11">
    <property type="entry name" value="CEREVISIN-RELATED"/>
    <property type="match status" value="1"/>
</dbReference>
<feature type="active site" description="Charge relay system" evidence="5">
    <location>
        <position position="256"/>
    </location>
</feature>
<reference evidence="9 10" key="1">
    <citation type="journal article" date="2018" name="Sci. Rep.">
        <title>Raphidocelis subcapitata (=Pseudokirchneriella subcapitata) provides an insight into genome evolution and environmental adaptations in the Sphaeropleales.</title>
        <authorList>
            <person name="Suzuki S."/>
            <person name="Yamaguchi H."/>
            <person name="Nakajima N."/>
            <person name="Kawachi M."/>
        </authorList>
    </citation>
    <scope>NUCLEOTIDE SEQUENCE [LARGE SCALE GENOMIC DNA]</scope>
    <source>
        <strain evidence="9 10">NIES-35</strain>
    </source>
</reference>
<keyword evidence="10" id="KW-1185">Reference proteome</keyword>
<dbReference type="InterPro" id="IPR050131">
    <property type="entry name" value="Peptidase_S8_subtilisin-like"/>
</dbReference>
<keyword evidence="7" id="KW-0732">Signal</keyword>
<feature type="chain" id="PRO_5015873777" evidence="7">
    <location>
        <begin position="24"/>
        <end position="515"/>
    </location>
</feature>
<dbReference type="PROSITE" id="PS00138">
    <property type="entry name" value="SUBTILASE_SER"/>
    <property type="match status" value="1"/>
</dbReference>
<keyword evidence="4 5" id="KW-0720">Serine protease</keyword>
<dbReference type="PROSITE" id="PS00137">
    <property type="entry name" value="SUBTILASE_HIS"/>
    <property type="match status" value="1"/>
</dbReference>
<comment type="similarity">
    <text evidence="1 5 6">Belongs to the peptidase S8 family.</text>
</comment>
<dbReference type="PANTHER" id="PTHR43806">
    <property type="entry name" value="PEPTIDASE S8"/>
    <property type="match status" value="1"/>
</dbReference>
<dbReference type="STRING" id="307507.A0A2V0PDP1"/>
<evidence type="ECO:0000259" key="8">
    <source>
        <dbReference type="Pfam" id="PF00082"/>
    </source>
</evidence>
<name>A0A2V0PDP1_9CHLO</name>
<dbReference type="Pfam" id="PF00082">
    <property type="entry name" value="Peptidase_S8"/>
    <property type="match status" value="1"/>
</dbReference>
<evidence type="ECO:0000313" key="10">
    <source>
        <dbReference type="Proteomes" id="UP000247498"/>
    </source>
</evidence>
<dbReference type="InterPro" id="IPR000209">
    <property type="entry name" value="Peptidase_S8/S53_dom"/>
</dbReference>
<keyword evidence="2 5" id="KW-0645">Protease</keyword>
<feature type="active site" description="Charge relay system" evidence="5">
    <location>
        <position position="224"/>
    </location>
</feature>
<comment type="caution">
    <text evidence="9">The sequence shown here is derived from an EMBL/GenBank/DDBJ whole genome shotgun (WGS) entry which is preliminary data.</text>
</comment>
<feature type="active site" description="Charge relay system" evidence="5">
    <location>
        <position position="447"/>
    </location>
</feature>
<protein>
    <submittedName>
        <fullName evidence="9">Serine protease</fullName>
    </submittedName>
</protein>